<sequence length="495" mass="55036">MPKATSSRAAAARRHNPLAEDITSAGHLRTKSGKKGKRQSGDEDEEDGENGQRFIDAKMSRKILQIGQELADEDAAEQKLAMGSEQKPNTAFEFDTRFEEEALSDDEKFQNDEWVDDEVEEVEVDPNDLDMFNKFMPGGHEEDPIFHPRDPEAQGQTTNLADLILEKIAEHEAKQSGEGGSSFIQGGGAPEDAVQIPAKAVEVYEKVGMILTRYKSGPLPKPFKILPTVPNWPTLLEITQPDRWTANAVYAGTRIFISHKPAVAQEFISTVLLDRVREEIHETKKLNVHTYNSLRKALYKPACFFKGLLFPLVSSGTCSLREAHIVSSVIARVSIPVLHSAAALLRMCDLSAEQSIRDVESTGAINTFIRVFLEKKYALPYKVIDALVFHFLRFRAADGSGDTMMGDGPSGNSKGYKLPVLWHQSLLVFAQRYRNDITEDQREALLDLLLVRGHKDIGPEVRRELLAGRGRGVVVPDPERQNALDAGDDTMDVSM</sequence>
<reference evidence="3" key="2">
    <citation type="journal article" date="2023" name="IMA Fungus">
        <title>Comparative genomic study of the Penicillium genus elucidates a diverse pangenome and 15 lateral gene transfer events.</title>
        <authorList>
            <person name="Petersen C."/>
            <person name="Sorensen T."/>
            <person name="Nielsen M.R."/>
            <person name="Sondergaard T.E."/>
            <person name="Sorensen J.L."/>
            <person name="Fitzpatrick D.A."/>
            <person name="Frisvad J.C."/>
            <person name="Nielsen K.L."/>
        </authorList>
    </citation>
    <scope>NUCLEOTIDE SEQUENCE</scope>
    <source>
        <strain evidence="3">IBT 21917</strain>
    </source>
</reference>
<feature type="compositionally biased region" description="Basic residues" evidence="2">
    <location>
        <begin position="28"/>
        <end position="38"/>
    </location>
</feature>
<keyword evidence="4" id="KW-1185">Reference proteome</keyword>
<dbReference type="GO" id="GO:0030515">
    <property type="term" value="F:snoRNA binding"/>
    <property type="evidence" value="ECO:0007669"/>
    <property type="project" value="TreeGrafter"/>
</dbReference>
<feature type="region of interest" description="Disordered" evidence="2">
    <location>
        <begin position="1"/>
        <end position="56"/>
    </location>
</feature>
<dbReference type="GO" id="GO:0005730">
    <property type="term" value="C:nucleolus"/>
    <property type="evidence" value="ECO:0007669"/>
    <property type="project" value="TreeGrafter"/>
</dbReference>
<accession>A0A9W9HN55</accession>
<dbReference type="GO" id="GO:0006364">
    <property type="term" value="P:rRNA processing"/>
    <property type="evidence" value="ECO:0007669"/>
    <property type="project" value="TreeGrafter"/>
</dbReference>
<proteinExistence type="inferred from homology"/>
<comment type="similarity">
    <text evidence="1">Belongs to the bystin family.</text>
</comment>
<organism evidence="3 4">
    <name type="scientific">Penicillium capsulatum</name>
    <dbReference type="NCBI Taxonomy" id="69766"/>
    <lineage>
        <taxon>Eukaryota</taxon>
        <taxon>Fungi</taxon>
        <taxon>Dikarya</taxon>
        <taxon>Ascomycota</taxon>
        <taxon>Pezizomycotina</taxon>
        <taxon>Eurotiomycetes</taxon>
        <taxon>Eurotiomycetidae</taxon>
        <taxon>Eurotiales</taxon>
        <taxon>Aspergillaceae</taxon>
        <taxon>Penicillium</taxon>
    </lineage>
</organism>
<dbReference type="AlphaFoldDB" id="A0A9W9HN55"/>
<evidence type="ECO:0000313" key="3">
    <source>
        <dbReference type="EMBL" id="KAJ5151768.1"/>
    </source>
</evidence>
<comment type="caution">
    <text evidence="3">The sequence shown here is derived from an EMBL/GenBank/DDBJ whole genome shotgun (WGS) entry which is preliminary data.</text>
</comment>
<evidence type="ECO:0000256" key="2">
    <source>
        <dbReference type="SAM" id="MobiDB-lite"/>
    </source>
</evidence>
<dbReference type="GO" id="GO:0030688">
    <property type="term" value="C:preribosome, small subunit precursor"/>
    <property type="evidence" value="ECO:0007669"/>
    <property type="project" value="TreeGrafter"/>
</dbReference>
<name>A0A9W9HN55_9EURO</name>
<protein>
    <submittedName>
        <fullName evidence="3">SnoRNA-binding rRNA-processing protein</fullName>
    </submittedName>
</protein>
<dbReference type="EMBL" id="JAPQKO010000008">
    <property type="protein sequence ID" value="KAJ5151768.1"/>
    <property type="molecule type" value="Genomic_DNA"/>
</dbReference>
<dbReference type="PANTHER" id="PTHR12821">
    <property type="entry name" value="BYSTIN"/>
    <property type="match status" value="1"/>
</dbReference>
<dbReference type="GO" id="GO:0005737">
    <property type="term" value="C:cytoplasm"/>
    <property type="evidence" value="ECO:0007669"/>
    <property type="project" value="TreeGrafter"/>
</dbReference>
<dbReference type="Pfam" id="PF05291">
    <property type="entry name" value="Bystin"/>
    <property type="match status" value="1"/>
</dbReference>
<dbReference type="Proteomes" id="UP001146351">
    <property type="component" value="Unassembled WGS sequence"/>
</dbReference>
<gene>
    <name evidence="3" type="ORF">N7492_010063</name>
</gene>
<dbReference type="OrthoDB" id="2192561at2759"/>
<dbReference type="InterPro" id="IPR007955">
    <property type="entry name" value="Bystin"/>
</dbReference>
<dbReference type="PANTHER" id="PTHR12821:SF0">
    <property type="entry name" value="BYSTIN"/>
    <property type="match status" value="1"/>
</dbReference>
<evidence type="ECO:0000256" key="1">
    <source>
        <dbReference type="ARBA" id="ARBA00007114"/>
    </source>
</evidence>
<reference evidence="3" key="1">
    <citation type="submission" date="2022-11" db="EMBL/GenBank/DDBJ databases">
        <authorList>
            <person name="Petersen C."/>
        </authorList>
    </citation>
    <scope>NUCLEOTIDE SEQUENCE</scope>
    <source>
        <strain evidence="3">IBT 21917</strain>
    </source>
</reference>
<evidence type="ECO:0000313" key="4">
    <source>
        <dbReference type="Proteomes" id="UP001146351"/>
    </source>
</evidence>